<gene>
    <name evidence="3" type="ORF">RFI_09205</name>
</gene>
<dbReference type="EMBL" id="ASPP01006959">
    <property type="protein sequence ID" value="ETO27927.1"/>
    <property type="molecule type" value="Genomic_DNA"/>
</dbReference>
<organism evidence="3 4">
    <name type="scientific">Reticulomyxa filosa</name>
    <dbReference type="NCBI Taxonomy" id="46433"/>
    <lineage>
        <taxon>Eukaryota</taxon>
        <taxon>Sar</taxon>
        <taxon>Rhizaria</taxon>
        <taxon>Retaria</taxon>
        <taxon>Foraminifera</taxon>
        <taxon>Monothalamids</taxon>
        <taxon>Reticulomyxidae</taxon>
        <taxon>Reticulomyxa</taxon>
    </lineage>
</organism>
<reference evidence="3 4" key="1">
    <citation type="journal article" date="2013" name="Curr. Biol.">
        <title>The Genome of the Foraminiferan Reticulomyxa filosa.</title>
        <authorList>
            <person name="Glockner G."/>
            <person name="Hulsmann N."/>
            <person name="Schleicher M."/>
            <person name="Noegel A.A."/>
            <person name="Eichinger L."/>
            <person name="Gallinger C."/>
            <person name="Pawlowski J."/>
            <person name="Sierra R."/>
            <person name="Euteneuer U."/>
            <person name="Pillet L."/>
            <person name="Moustafa A."/>
            <person name="Platzer M."/>
            <person name="Groth M."/>
            <person name="Szafranski K."/>
            <person name="Schliwa M."/>
        </authorList>
    </citation>
    <scope>NUCLEOTIDE SEQUENCE [LARGE SCALE GENOMIC DNA]</scope>
</reference>
<keyword evidence="4" id="KW-1185">Reference proteome</keyword>
<feature type="transmembrane region" description="Helical" evidence="2">
    <location>
        <begin position="552"/>
        <end position="576"/>
    </location>
</feature>
<dbReference type="SUPFAM" id="SSF55073">
    <property type="entry name" value="Nucleotide cyclase"/>
    <property type="match status" value="1"/>
</dbReference>
<accession>X6NRH9</accession>
<dbReference type="OrthoDB" id="543112at2759"/>
<dbReference type="InterPro" id="IPR029787">
    <property type="entry name" value="Nucleotide_cyclase"/>
</dbReference>
<dbReference type="PANTHER" id="PTHR43081:SF1">
    <property type="entry name" value="ADENYLATE CYCLASE, TERMINAL-DIFFERENTIATION SPECIFIC"/>
    <property type="match status" value="1"/>
</dbReference>
<evidence type="ECO:0008006" key="5">
    <source>
        <dbReference type="Google" id="ProtNLM"/>
    </source>
</evidence>
<dbReference type="Gene3D" id="3.30.70.1230">
    <property type="entry name" value="Nucleotide cyclase"/>
    <property type="match status" value="1"/>
</dbReference>
<evidence type="ECO:0000313" key="3">
    <source>
        <dbReference type="EMBL" id="ETO27927.1"/>
    </source>
</evidence>
<evidence type="ECO:0000256" key="2">
    <source>
        <dbReference type="SAM" id="Phobius"/>
    </source>
</evidence>
<protein>
    <recommendedName>
        <fullName evidence="5">Guanylate cyclase domain-containing protein</fullName>
    </recommendedName>
</protein>
<feature type="region of interest" description="Disordered" evidence="1">
    <location>
        <begin position="488"/>
        <end position="540"/>
    </location>
</feature>
<keyword evidence="2" id="KW-0472">Membrane</keyword>
<feature type="compositionally biased region" description="Basic and acidic residues" evidence="1">
    <location>
        <begin position="501"/>
        <end position="524"/>
    </location>
</feature>
<keyword evidence="2" id="KW-0812">Transmembrane</keyword>
<dbReference type="AlphaFoldDB" id="X6NRH9"/>
<sequence>MARKSFSIPANKRDQLGQVNTTLEKKMATKKKELEINKDTNGRTSDASKERRNSRDIKATTYSFSDDLNTVGIEVKKEPNMLHPSLLPNVATFTYLPGMDNSVFDPAKGSVTPNQAMTEQDNSNALGLPKQATIDTRKLNAPTTISNHISSSFSHGHIRSKSNLPTMAASLHYDQSHSRTKSQMSLAEMADWSPPTGPDLTFMCTCIENKTALSNGLSDAQMTELMAIHNDIIVSNVKKYHGFVIEKGTIGKVYDFFVVFGDVCNALDCAVAIQQALQFAPWPSFYFNFEETGKLQYVGKPAESFCGLRVGICLHTGRVGDDTNPFDLQKETLSMEEKMMFDVEYKGTCVELCKEMCHYVFGGELLSTNATKVALSQSQMSPLFNNFTIQVCGVHHFLHLRTAKLVSFIWNGYQRYFPLKTLNGGTSEHNKYVSAETINYDPFPAEKSDASDELEEDNENANVNTNVNVNVNARGDEEKTKEKMEAEAFAIPQPKASHRNKQVELEKKRTSQKASKEPIDDSSKDRKKRSSVPQIEHIVTDDKRNDKDDCSVFFFFPLSFFYFLFFIFFVLTTHLVHDM</sequence>
<dbReference type="PANTHER" id="PTHR43081">
    <property type="entry name" value="ADENYLATE CYCLASE, TERMINAL-DIFFERENTIATION SPECIFIC-RELATED"/>
    <property type="match status" value="1"/>
</dbReference>
<keyword evidence="2" id="KW-1133">Transmembrane helix</keyword>
<dbReference type="Proteomes" id="UP000023152">
    <property type="component" value="Unassembled WGS sequence"/>
</dbReference>
<comment type="caution">
    <text evidence="3">The sequence shown here is derived from an EMBL/GenBank/DDBJ whole genome shotgun (WGS) entry which is preliminary data.</text>
</comment>
<feature type="compositionally biased region" description="Basic and acidic residues" evidence="1">
    <location>
        <begin position="23"/>
        <end position="58"/>
    </location>
</feature>
<feature type="region of interest" description="Disordered" evidence="1">
    <location>
        <begin position="1"/>
        <end position="58"/>
    </location>
</feature>
<name>X6NRH9_RETFI</name>
<evidence type="ECO:0000256" key="1">
    <source>
        <dbReference type="SAM" id="MobiDB-lite"/>
    </source>
</evidence>
<proteinExistence type="predicted"/>
<evidence type="ECO:0000313" key="4">
    <source>
        <dbReference type="Proteomes" id="UP000023152"/>
    </source>
</evidence>
<dbReference type="InterPro" id="IPR050697">
    <property type="entry name" value="Adenylyl/Guanylyl_Cyclase_3/4"/>
</dbReference>